<dbReference type="OrthoDB" id="9787897at2"/>
<dbReference type="GO" id="GO:0006629">
    <property type="term" value="P:lipid metabolic process"/>
    <property type="evidence" value="ECO:0007669"/>
    <property type="project" value="InterPro"/>
</dbReference>
<dbReference type="InterPro" id="IPR030395">
    <property type="entry name" value="GP_PDE_dom"/>
</dbReference>
<dbReference type="PROSITE" id="PS51704">
    <property type="entry name" value="GP_PDE"/>
    <property type="match status" value="1"/>
</dbReference>
<proteinExistence type="predicted"/>
<dbReference type="Proteomes" id="UP000317078">
    <property type="component" value="Unassembled WGS sequence"/>
</dbReference>
<dbReference type="AlphaFoldDB" id="A0A502GGN5"/>
<comment type="caution">
    <text evidence="2">The sequence shown here is derived from an EMBL/GenBank/DDBJ whole genome shotgun (WGS) entry which is preliminary data.</text>
</comment>
<dbReference type="Pfam" id="PF03009">
    <property type="entry name" value="GDPD"/>
    <property type="match status" value="1"/>
</dbReference>
<dbReference type="PANTHER" id="PTHR46211:SF1">
    <property type="entry name" value="GLYCEROPHOSPHODIESTER PHOSPHODIESTERASE, CYTOPLASMIC"/>
    <property type="match status" value="1"/>
</dbReference>
<reference evidence="2 3" key="1">
    <citation type="journal article" date="2019" name="Environ. Microbiol.">
        <title>Species interactions and distinct microbial communities in high Arctic permafrost affected cryosols are associated with the CH4 and CO2 gas fluxes.</title>
        <authorList>
            <person name="Altshuler I."/>
            <person name="Hamel J."/>
            <person name="Turney S."/>
            <person name="Magnuson E."/>
            <person name="Levesque R."/>
            <person name="Greer C."/>
            <person name="Whyte L.G."/>
        </authorList>
    </citation>
    <scope>NUCLEOTIDE SEQUENCE [LARGE SCALE GENOMIC DNA]</scope>
    <source>
        <strain evidence="2 3">S9.3B</strain>
    </source>
</reference>
<keyword evidence="3" id="KW-1185">Reference proteome</keyword>
<gene>
    <name evidence="2" type="ORF">EAH89_00230</name>
</gene>
<dbReference type="GO" id="GO:0008081">
    <property type="term" value="F:phosphoric diester hydrolase activity"/>
    <property type="evidence" value="ECO:0007669"/>
    <property type="project" value="InterPro"/>
</dbReference>
<sequence length="243" mass="24801">MTEIIAHRGGAILWPENSLGAFRGAIAAGVDAVECDVHLSADGEPMVMHDATLDRTSNGRGPLAERSAAELAALRLIGAGGEGVPRLAELLALVAAGRGGIQIEVKADHQGRADLALLRKVLDALDAAGLRARTEIIVFEAEVAAAAVAAGGLRNVAWLFGPPMLRHIGLEGVLAVARLAGVGMVETHEAAMDAALLGALRGAGLRVGAWGANHAPAIGRMLGLGLDAVATDDPVLALSLRAW</sequence>
<evidence type="ECO:0000313" key="3">
    <source>
        <dbReference type="Proteomes" id="UP000317078"/>
    </source>
</evidence>
<feature type="domain" description="GP-PDE" evidence="1">
    <location>
        <begin position="2"/>
        <end position="241"/>
    </location>
</feature>
<dbReference type="PANTHER" id="PTHR46211">
    <property type="entry name" value="GLYCEROPHOSPHORYL DIESTER PHOSPHODIESTERASE"/>
    <property type="match status" value="1"/>
</dbReference>
<dbReference type="InterPro" id="IPR017946">
    <property type="entry name" value="PLC-like_Pdiesterase_TIM-brl"/>
</dbReference>
<accession>A0A502GGN5</accession>
<dbReference type="SUPFAM" id="SSF51695">
    <property type="entry name" value="PLC-like phosphodiesterases"/>
    <property type="match status" value="1"/>
</dbReference>
<dbReference type="PROSITE" id="PS50007">
    <property type="entry name" value="PIPLC_X_DOMAIN"/>
    <property type="match status" value="1"/>
</dbReference>
<dbReference type="RefSeq" id="WP_140880730.1">
    <property type="nucleotide sequence ID" value="NZ_RCZP01000001.1"/>
</dbReference>
<evidence type="ECO:0000313" key="2">
    <source>
        <dbReference type="EMBL" id="TPG61034.1"/>
    </source>
</evidence>
<dbReference type="Gene3D" id="3.20.20.190">
    <property type="entry name" value="Phosphatidylinositol (PI) phosphodiesterase"/>
    <property type="match status" value="1"/>
</dbReference>
<protein>
    <submittedName>
        <fullName evidence="2">Glycerophosphodiester phosphodiesterase</fullName>
    </submittedName>
</protein>
<organism evidence="2 3">
    <name type="scientific">Muricoccus nepalensis</name>
    <dbReference type="NCBI Taxonomy" id="1854500"/>
    <lineage>
        <taxon>Bacteria</taxon>
        <taxon>Pseudomonadati</taxon>
        <taxon>Pseudomonadota</taxon>
        <taxon>Alphaproteobacteria</taxon>
        <taxon>Acetobacterales</taxon>
        <taxon>Roseomonadaceae</taxon>
        <taxon>Muricoccus</taxon>
    </lineage>
</organism>
<dbReference type="EMBL" id="RCZP01000001">
    <property type="protein sequence ID" value="TPG61034.1"/>
    <property type="molecule type" value="Genomic_DNA"/>
</dbReference>
<name>A0A502GGN5_9PROT</name>
<evidence type="ECO:0000259" key="1">
    <source>
        <dbReference type="PROSITE" id="PS51704"/>
    </source>
</evidence>